<dbReference type="EMBL" id="BARS01019887">
    <property type="protein sequence ID" value="GAF95857.1"/>
    <property type="molecule type" value="Genomic_DNA"/>
</dbReference>
<evidence type="ECO:0000313" key="1">
    <source>
        <dbReference type="EMBL" id="GAF95857.1"/>
    </source>
</evidence>
<proteinExistence type="predicted"/>
<dbReference type="AlphaFoldDB" id="X0U658"/>
<reference evidence="1" key="1">
    <citation type="journal article" date="2014" name="Front. Microbiol.">
        <title>High frequency of phylogenetically diverse reductive dehalogenase-homologous genes in deep subseafloor sedimentary metagenomes.</title>
        <authorList>
            <person name="Kawai M."/>
            <person name="Futagami T."/>
            <person name="Toyoda A."/>
            <person name="Takaki Y."/>
            <person name="Nishi S."/>
            <person name="Hori S."/>
            <person name="Arai W."/>
            <person name="Tsubouchi T."/>
            <person name="Morono Y."/>
            <person name="Uchiyama I."/>
            <person name="Ito T."/>
            <person name="Fujiyama A."/>
            <person name="Inagaki F."/>
            <person name="Takami H."/>
        </authorList>
    </citation>
    <scope>NUCLEOTIDE SEQUENCE</scope>
    <source>
        <strain evidence="1">Expedition CK06-06</strain>
    </source>
</reference>
<sequence length="75" mass="8476">PNKEQHLIGILKIGNSSLEALGINEGDCVGYTPYGEYDFNVENERLYCMKSNDIVIKYGNKEDQEEYNPSWANSG</sequence>
<accession>X0U658</accession>
<gene>
    <name evidence="1" type="ORF">S01H1_32152</name>
</gene>
<name>X0U658_9ZZZZ</name>
<organism evidence="1">
    <name type="scientific">marine sediment metagenome</name>
    <dbReference type="NCBI Taxonomy" id="412755"/>
    <lineage>
        <taxon>unclassified sequences</taxon>
        <taxon>metagenomes</taxon>
        <taxon>ecological metagenomes</taxon>
    </lineage>
</organism>
<comment type="caution">
    <text evidence="1">The sequence shown here is derived from an EMBL/GenBank/DDBJ whole genome shotgun (WGS) entry which is preliminary data.</text>
</comment>
<protein>
    <submittedName>
        <fullName evidence="1">Uncharacterized protein</fullName>
    </submittedName>
</protein>
<feature type="non-terminal residue" evidence="1">
    <location>
        <position position="1"/>
    </location>
</feature>